<dbReference type="GO" id="GO:0004812">
    <property type="term" value="F:aminoacyl-tRNA ligase activity"/>
    <property type="evidence" value="ECO:0007669"/>
    <property type="project" value="UniProtKB-KW"/>
</dbReference>
<gene>
    <name evidence="5" type="ORF">GNF77_17140</name>
</gene>
<dbReference type="Pfam" id="PF03129">
    <property type="entry name" value="HGTP_anticodon"/>
    <property type="match status" value="1"/>
</dbReference>
<sequence>TIRNRDTMEQERVKIADLESYIENSLEF</sequence>
<name>A0AAW9ILE9_CLOPF</name>
<keyword evidence="2" id="KW-0547">Nucleotide-binding</keyword>
<evidence type="ECO:0000256" key="1">
    <source>
        <dbReference type="ARBA" id="ARBA00022490"/>
    </source>
</evidence>
<evidence type="ECO:0000256" key="3">
    <source>
        <dbReference type="ARBA" id="ARBA00023146"/>
    </source>
</evidence>
<feature type="domain" description="Anticodon-binding" evidence="4">
    <location>
        <begin position="1"/>
        <end position="24"/>
    </location>
</feature>
<comment type="caution">
    <text evidence="5">The sequence shown here is derived from an EMBL/GenBank/DDBJ whole genome shotgun (WGS) entry which is preliminary data.</text>
</comment>
<evidence type="ECO:0000313" key="5">
    <source>
        <dbReference type="EMBL" id="MDZ5010588.1"/>
    </source>
</evidence>
<keyword evidence="3" id="KW-0030">Aminoacyl-tRNA synthetase</keyword>
<evidence type="ECO:0000313" key="6">
    <source>
        <dbReference type="Proteomes" id="UP001292368"/>
    </source>
</evidence>
<dbReference type="SUPFAM" id="SSF52954">
    <property type="entry name" value="Class II aaRS ABD-related"/>
    <property type="match status" value="1"/>
</dbReference>
<dbReference type="InterPro" id="IPR004154">
    <property type="entry name" value="Anticodon-bd"/>
</dbReference>
<keyword evidence="1" id="KW-0963">Cytoplasm</keyword>
<dbReference type="AlphaFoldDB" id="A0AAW9ILE9"/>
<keyword evidence="3" id="KW-0436">Ligase</keyword>
<dbReference type="GO" id="GO:0005524">
    <property type="term" value="F:ATP binding"/>
    <property type="evidence" value="ECO:0007669"/>
    <property type="project" value="UniProtKB-KW"/>
</dbReference>
<dbReference type="EMBL" id="WNVM01000548">
    <property type="protein sequence ID" value="MDZ5010588.1"/>
    <property type="molecule type" value="Genomic_DNA"/>
</dbReference>
<protein>
    <recommendedName>
        <fullName evidence="4">Anticodon-binding domain-containing protein</fullName>
    </recommendedName>
</protein>
<feature type="non-terminal residue" evidence="5">
    <location>
        <position position="1"/>
    </location>
</feature>
<dbReference type="RefSeq" id="WP_322382392.1">
    <property type="nucleotide sequence ID" value="NZ_WNVM01000548.1"/>
</dbReference>
<accession>A0AAW9ILE9</accession>
<dbReference type="Gene3D" id="3.40.50.800">
    <property type="entry name" value="Anticodon-binding domain"/>
    <property type="match status" value="1"/>
</dbReference>
<dbReference type="Proteomes" id="UP001292368">
    <property type="component" value="Unassembled WGS sequence"/>
</dbReference>
<organism evidence="5 6">
    <name type="scientific">Clostridium perfringens</name>
    <dbReference type="NCBI Taxonomy" id="1502"/>
    <lineage>
        <taxon>Bacteria</taxon>
        <taxon>Bacillati</taxon>
        <taxon>Bacillota</taxon>
        <taxon>Clostridia</taxon>
        <taxon>Eubacteriales</taxon>
        <taxon>Clostridiaceae</taxon>
        <taxon>Clostridium</taxon>
    </lineage>
</organism>
<reference evidence="5" key="1">
    <citation type="submission" date="2019-11" db="EMBL/GenBank/DDBJ databases">
        <title>Characterization of Clostridium perfringens isolates from swine manure treated agricultural soils.</title>
        <authorList>
            <person name="Wushke S.T."/>
        </authorList>
    </citation>
    <scope>NUCLEOTIDE SEQUENCE</scope>
    <source>
        <strain evidence="5">V2</strain>
    </source>
</reference>
<evidence type="ECO:0000259" key="4">
    <source>
        <dbReference type="Pfam" id="PF03129"/>
    </source>
</evidence>
<evidence type="ECO:0000256" key="2">
    <source>
        <dbReference type="ARBA" id="ARBA00022840"/>
    </source>
</evidence>
<dbReference type="InterPro" id="IPR036621">
    <property type="entry name" value="Anticodon-bd_dom_sf"/>
</dbReference>
<keyword evidence="2" id="KW-0067">ATP-binding</keyword>
<proteinExistence type="predicted"/>
<dbReference type="GO" id="GO:0006418">
    <property type="term" value="P:tRNA aminoacylation for protein translation"/>
    <property type="evidence" value="ECO:0007669"/>
    <property type="project" value="UniProtKB-ARBA"/>
</dbReference>